<dbReference type="InterPro" id="IPR007593">
    <property type="entry name" value="CD225/Dispanin_fam"/>
</dbReference>
<name>A0ABM1E8X4_PRICU</name>
<comment type="similarity">
    <text evidence="2">Belongs to the CD225/Dispanin family.</text>
</comment>
<sequence length="165" mass="18031">MEDNNRNNAANDFPPPYDQTYPQKQLGAIPPGAPIPPGGPAPPGAYMQPGAYGQPDPLQGYGYPGNYGTGQTVYTTTGYPAQTMQPAPGVIIVQQDIPPTYMIMSIFSCLFCCWVTGLVAIFYSSKVTTYALLGNWELAQETSNNAKMWKYSQHHCPERSYSPQP</sequence>
<keyword evidence="4 7" id="KW-1133">Transmembrane helix</keyword>
<evidence type="ECO:0000256" key="2">
    <source>
        <dbReference type="ARBA" id="ARBA00006843"/>
    </source>
</evidence>
<evidence type="ECO:0000256" key="6">
    <source>
        <dbReference type="SAM" id="MobiDB-lite"/>
    </source>
</evidence>
<dbReference type="RefSeq" id="XP_014668645.1">
    <property type="nucleotide sequence ID" value="XM_014813159.1"/>
</dbReference>
<dbReference type="Pfam" id="PF04505">
    <property type="entry name" value="CD225"/>
    <property type="match status" value="1"/>
</dbReference>
<feature type="transmembrane region" description="Helical" evidence="7">
    <location>
        <begin position="101"/>
        <end position="123"/>
    </location>
</feature>
<accession>A0ABM1E8X4</accession>
<feature type="region of interest" description="Disordered" evidence="6">
    <location>
        <begin position="1"/>
        <end position="49"/>
    </location>
</feature>
<keyword evidence="8" id="KW-1185">Reference proteome</keyword>
<evidence type="ECO:0000313" key="8">
    <source>
        <dbReference type="Proteomes" id="UP000695022"/>
    </source>
</evidence>
<evidence type="ECO:0000256" key="4">
    <source>
        <dbReference type="ARBA" id="ARBA00022989"/>
    </source>
</evidence>
<keyword evidence="3 7" id="KW-0812">Transmembrane</keyword>
<proteinExistence type="inferred from homology"/>
<evidence type="ECO:0000256" key="7">
    <source>
        <dbReference type="SAM" id="Phobius"/>
    </source>
</evidence>
<evidence type="ECO:0000256" key="3">
    <source>
        <dbReference type="ARBA" id="ARBA00022692"/>
    </source>
</evidence>
<evidence type="ECO:0000313" key="9">
    <source>
        <dbReference type="RefSeq" id="XP_014668645.1"/>
    </source>
</evidence>
<gene>
    <name evidence="9" type="primary">LOC106809916</name>
</gene>
<dbReference type="PANTHER" id="PTHR14948">
    <property type="entry name" value="NG5"/>
    <property type="match status" value="1"/>
</dbReference>
<keyword evidence="5 7" id="KW-0472">Membrane</keyword>
<dbReference type="Proteomes" id="UP000695022">
    <property type="component" value="Unplaced"/>
</dbReference>
<organism evidence="8 9">
    <name type="scientific">Priapulus caudatus</name>
    <name type="common">Priapulid worm</name>
    <dbReference type="NCBI Taxonomy" id="37621"/>
    <lineage>
        <taxon>Eukaryota</taxon>
        <taxon>Metazoa</taxon>
        <taxon>Ecdysozoa</taxon>
        <taxon>Scalidophora</taxon>
        <taxon>Priapulida</taxon>
        <taxon>Priapulimorpha</taxon>
        <taxon>Priapulimorphida</taxon>
        <taxon>Priapulidae</taxon>
        <taxon>Priapulus</taxon>
    </lineage>
</organism>
<feature type="compositionally biased region" description="Pro residues" evidence="6">
    <location>
        <begin position="31"/>
        <end position="43"/>
    </location>
</feature>
<feature type="compositionally biased region" description="Polar residues" evidence="6">
    <location>
        <begin position="1"/>
        <end position="10"/>
    </location>
</feature>
<evidence type="ECO:0000256" key="5">
    <source>
        <dbReference type="ARBA" id="ARBA00023136"/>
    </source>
</evidence>
<evidence type="ECO:0000256" key="1">
    <source>
        <dbReference type="ARBA" id="ARBA00004370"/>
    </source>
</evidence>
<comment type="subcellular location">
    <subcellularLocation>
        <location evidence="1">Membrane</location>
    </subcellularLocation>
</comment>
<dbReference type="InterPro" id="IPR051423">
    <property type="entry name" value="CD225/Dispanin"/>
</dbReference>
<dbReference type="GeneID" id="106809916"/>
<protein>
    <submittedName>
        <fullName evidence="9">Protein SPEC3-like</fullName>
    </submittedName>
</protein>
<dbReference type="PANTHER" id="PTHR14948:SF25">
    <property type="entry name" value="DUF4190 DOMAIN-CONTAINING PROTEIN"/>
    <property type="match status" value="1"/>
</dbReference>
<reference evidence="9" key="1">
    <citation type="submission" date="2025-08" db="UniProtKB">
        <authorList>
            <consortium name="RefSeq"/>
        </authorList>
    </citation>
    <scope>IDENTIFICATION</scope>
</reference>